<evidence type="ECO:0000256" key="1">
    <source>
        <dbReference type="SAM" id="MobiDB-lite"/>
    </source>
</evidence>
<comment type="caution">
    <text evidence="3">The sequence shown here is derived from an EMBL/GenBank/DDBJ whole genome shotgun (WGS) entry which is preliminary data.</text>
</comment>
<protein>
    <submittedName>
        <fullName evidence="3">DUF4132 domain-containing protein</fullName>
    </submittedName>
</protein>
<feature type="compositionally biased region" description="Gly residues" evidence="1">
    <location>
        <begin position="920"/>
        <end position="936"/>
    </location>
</feature>
<evidence type="ECO:0000313" key="3">
    <source>
        <dbReference type="EMBL" id="MFC5003229.1"/>
    </source>
</evidence>
<reference evidence="4" key="1">
    <citation type="journal article" date="2019" name="Int. J. Syst. Evol. Microbiol.">
        <title>The Global Catalogue of Microorganisms (GCM) 10K type strain sequencing project: providing services to taxonomists for standard genome sequencing and annotation.</title>
        <authorList>
            <consortium name="The Broad Institute Genomics Platform"/>
            <consortium name="The Broad Institute Genome Sequencing Center for Infectious Disease"/>
            <person name="Wu L."/>
            <person name="Ma J."/>
        </authorList>
    </citation>
    <scope>NUCLEOTIDE SEQUENCE [LARGE SCALE GENOMIC DNA]</scope>
    <source>
        <strain evidence="4">CGMCC 4.7152</strain>
    </source>
</reference>
<name>A0ABV9W4B1_9ACTN</name>
<keyword evidence="4" id="KW-1185">Reference proteome</keyword>
<accession>A0ABV9W4B1</accession>
<dbReference type="InterPro" id="IPR025406">
    <property type="entry name" value="DUF4132"/>
</dbReference>
<dbReference type="Proteomes" id="UP001595912">
    <property type="component" value="Unassembled WGS sequence"/>
</dbReference>
<dbReference type="Pfam" id="PF13569">
    <property type="entry name" value="DUF4132"/>
    <property type="match status" value="1"/>
</dbReference>
<proteinExistence type="predicted"/>
<organism evidence="3 4">
    <name type="scientific">Dactylosporangium cerinum</name>
    <dbReference type="NCBI Taxonomy" id="1434730"/>
    <lineage>
        <taxon>Bacteria</taxon>
        <taxon>Bacillati</taxon>
        <taxon>Actinomycetota</taxon>
        <taxon>Actinomycetes</taxon>
        <taxon>Micromonosporales</taxon>
        <taxon>Micromonosporaceae</taxon>
        <taxon>Dactylosporangium</taxon>
    </lineage>
</organism>
<feature type="region of interest" description="Disordered" evidence="1">
    <location>
        <begin position="915"/>
        <end position="936"/>
    </location>
</feature>
<dbReference type="RefSeq" id="WP_380122042.1">
    <property type="nucleotide sequence ID" value="NZ_JBHSIU010000046.1"/>
</dbReference>
<feature type="domain" description="DUF4132" evidence="2">
    <location>
        <begin position="832"/>
        <end position="1039"/>
    </location>
</feature>
<dbReference type="EMBL" id="JBHSIU010000046">
    <property type="protein sequence ID" value="MFC5003229.1"/>
    <property type="molecule type" value="Genomic_DNA"/>
</dbReference>
<gene>
    <name evidence="3" type="ORF">ACFPIJ_36035</name>
</gene>
<evidence type="ECO:0000259" key="2">
    <source>
        <dbReference type="Pfam" id="PF13569"/>
    </source>
</evidence>
<sequence>MDEDLLVFSAAWRKVFIPRRGGAPGPALKLDPALGTAMITAAAPVIETRLTHADSDPRLVAAGRAYQVDPATGPAAGAGVVAAVVLFHVGWDRTARLDGLADLWIASRGVAFAAEATVEALGVEVGGHTDMGKAVPPRLLWHSADGWGFARHWLMLATRVRAALAVAADDEHAAAVAALDGHRGLSLQRRIATSFLAPGQGSWVDDDCAALGGGDQQYLRKLLWCSADTAEQLDRVAPPNGWWMARDPEAVATAVDGTGTAVTPHALAWLDSGTFAADVQQRLLGMLAQFPTDEAFAALVARLDRKYVPLATLDAARRYPRRALRLLAAADGRAARDLLRVHVLANQDLVAAELPALPPPARQRVEAILADLSAVPDAPPSALPEVLVTPPWTARRASSKPVVVKGLTAAAEPVVDWAPGERDTWAAMRAQPAAWWNLEGSFDAAVAQFRAGDLQGHYEATLMITGPSALIASLLPAWQPKRIWDSPQWFPQLAARYELAALPAALHLAGKNAAACTQLLLPFASPDVATHMAATLVRFKSLRGLVLAWLDRHPAYAARALTPAAFGPSGPARRAAEEALRAIPIRHRDDVLAAGATHGPAAAAALESLLGKGSLEALPARMPDLPAWADPSLLPRILLADRSAALGTEPTRHFCTMLAISRPGEVYAGVPLVLPQLDRRSVAEFAWALFTQWQSVGAPPKEPWPLQALQWLGDDDTVRRLSPVIRAWPGEGGHAKAVTGLDVLAGIGTDLALTHLHGIAQKAKFKGLKERATEKVAEVAAGLGLTAEQLADRLVPDLGLDATGTLRLDYGPRQFVVGFDEHLKPYVTDPTGARRKDLPKPGTRDDETLAPAAYLRYSGLKKDVRTIAADQIHRLEAAMVSQRHWPASSFRDHLVAHPLLGHIVRRLVWTASTDDASPAGAGGAGDAVGLGDASPGGAGDASPVAFRVAEDGTFADADDNAFDLPPAATVAVAHPRQLGSQVAGWAEVFADYEILQPFAQLGRAVHALTAEERASAELTRFAGRKVPTTTLLGLERRGWQRGVPQDAGVQGWIWRPTPTGRAVVIDLNPGIPIGAFDISPEQEVTTVWLNHRAWGDWLPQHLTLPFAELDDVTASEVLRDLTDILGQ</sequence>
<evidence type="ECO:0000313" key="4">
    <source>
        <dbReference type="Proteomes" id="UP001595912"/>
    </source>
</evidence>